<keyword evidence="4" id="KW-1185">Reference proteome</keyword>
<proteinExistence type="predicted"/>
<protein>
    <recommendedName>
        <fullName evidence="5">YolD-like protein</fullName>
    </recommendedName>
</protein>
<gene>
    <name evidence="3" type="ORF">EDD60_103199</name>
</gene>
<organism evidence="3 4">
    <name type="scientific">Longibaculum muris</name>
    <dbReference type="NCBI Taxonomy" id="1796628"/>
    <lineage>
        <taxon>Bacteria</taxon>
        <taxon>Bacillati</taxon>
        <taxon>Bacillota</taxon>
        <taxon>Erysipelotrichia</taxon>
        <taxon>Erysipelotrichales</taxon>
        <taxon>Coprobacillaceae</taxon>
        <taxon>Longibaculum</taxon>
    </lineage>
</organism>
<accession>A0A4R3Z7C6</accession>
<sequence>MKSKDIHNYDDIIDRPHHVSSHHPQMSLDDRAAQFAPFAALTGHKEAVNEKERLTEKKRILDEHQKEILNLKLLEKCMHIKEHPQMKVTYFQADEKKSGGKYVTINEALKKIDEYENLLIFMNGLKININDIYEIE</sequence>
<evidence type="ECO:0000313" key="3">
    <source>
        <dbReference type="EMBL" id="TCW01739.1"/>
    </source>
</evidence>
<evidence type="ECO:0000256" key="1">
    <source>
        <dbReference type="SAM" id="Coils"/>
    </source>
</evidence>
<feature type="coiled-coil region" evidence="1">
    <location>
        <begin position="44"/>
        <end position="74"/>
    </location>
</feature>
<dbReference type="AlphaFoldDB" id="A0A4R3Z7C6"/>
<dbReference type="EMBL" id="SMCQ01000003">
    <property type="protein sequence ID" value="TCW01739.1"/>
    <property type="molecule type" value="Genomic_DNA"/>
</dbReference>
<comment type="caution">
    <text evidence="3">The sequence shown here is derived from an EMBL/GenBank/DDBJ whole genome shotgun (WGS) entry which is preliminary data.</text>
</comment>
<reference evidence="3 4" key="1">
    <citation type="submission" date="2019-03" db="EMBL/GenBank/DDBJ databases">
        <title>Genomic Encyclopedia of Type Strains, Phase IV (KMG-IV): sequencing the most valuable type-strain genomes for metagenomic binning, comparative biology and taxonomic classification.</title>
        <authorList>
            <person name="Goeker M."/>
        </authorList>
    </citation>
    <scope>NUCLEOTIDE SEQUENCE [LARGE SCALE GENOMIC DNA]</scope>
    <source>
        <strain evidence="3 4">DSM 29487</strain>
    </source>
</reference>
<evidence type="ECO:0000256" key="2">
    <source>
        <dbReference type="SAM" id="MobiDB-lite"/>
    </source>
</evidence>
<dbReference type="Proteomes" id="UP000295515">
    <property type="component" value="Unassembled WGS sequence"/>
</dbReference>
<evidence type="ECO:0008006" key="5">
    <source>
        <dbReference type="Google" id="ProtNLM"/>
    </source>
</evidence>
<keyword evidence="1" id="KW-0175">Coiled coil</keyword>
<name>A0A4R3Z7C6_9FIRM</name>
<feature type="compositionally biased region" description="Basic and acidic residues" evidence="2">
    <location>
        <begin position="1"/>
        <end position="17"/>
    </location>
</feature>
<evidence type="ECO:0000313" key="4">
    <source>
        <dbReference type="Proteomes" id="UP000295515"/>
    </source>
</evidence>
<dbReference type="RefSeq" id="WP_066447735.1">
    <property type="nucleotide sequence ID" value="NZ_CAUWFI010000030.1"/>
</dbReference>
<dbReference type="GeneID" id="98914675"/>
<feature type="region of interest" description="Disordered" evidence="2">
    <location>
        <begin position="1"/>
        <end position="24"/>
    </location>
</feature>